<evidence type="ECO:0000313" key="2">
    <source>
        <dbReference type="Proteomes" id="UP000298200"/>
    </source>
</evidence>
<sequence length="135" mass="15961">MRYITLLALIINCAVSSSDVKNTTTVTKKERIRNSAIWGSEEDEKMLDYVEGIASESIKILDTEINEILEDKYIDQKRFDIDTDLWKGLLTQSSAEFERNYVILWHDDSRNEFLTCYKKYLDWESLAKKTKRLFF</sequence>
<evidence type="ECO:0000313" key="1">
    <source>
        <dbReference type="EMBL" id="TGL17909.1"/>
    </source>
</evidence>
<keyword evidence="2" id="KW-1185">Reference proteome</keyword>
<name>A0ABY2LXV7_9LEPT</name>
<dbReference type="EMBL" id="RQFU01000020">
    <property type="protein sequence ID" value="TGL17909.1"/>
    <property type="molecule type" value="Genomic_DNA"/>
</dbReference>
<proteinExistence type="predicted"/>
<dbReference type="RefSeq" id="WP_135636926.1">
    <property type="nucleotide sequence ID" value="NZ_RQFU01000020.1"/>
</dbReference>
<reference evidence="2" key="1">
    <citation type="journal article" date="2019" name="PLoS Negl. Trop. Dis.">
        <title>Revisiting the worldwide diversity of Leptospira species in the environment.</title>
        <authorList>
            <person name="Vincent A.T."/>
            <person name="Schiettekatte O."/>
            <person name="Bourhy P."/>
            <person name="Veyrier F.J."/>
            <person name="Picardeau M."/>
        </authorList>
    </citation>
    <scope>NUCLEOTIDE SEQUENCE [LARGE SCALE GENOMIC DNA]</scope>
    <source>
        <strain evidence="2">201800272</strain>
    </source>
</reference>
<dbReference type="Proteomes" id="UP000298200">
    <property type="component" value="Unassembled WGS sequence"/>
</dbReference>
<accession>A0ABY2LXV7</accession>
<protein>
    <submittedName>
        <fullName evidence="1">Uncharacterized protein</fullName>
    </submittedName>
</protein>
<comment type="caution">
    <text evidence="1">The sequence shown here is derived from an EMBL/GenBank/DDBJ whole genome shotgun (WGS) entry which is preliminary data.</text>
</comment>
<gene>
    <name evidence="1" type="ORF">EHQ46_15750</name>
</gene>
<organism evidence="1 2">
    <name type="scientific">Leptospira yanagawae</name>
    <dbReference type="NCBI Taxonomy" id="293069"/>
    <lineage>
        <taxon>Bacteria</taxon>
        <taxon>Pseudomonadati</taxon>
        <taxon>Spirochaetota</taxon>
        <taxon>Spirochaetia</taxon>
        <taxon>Leptospirales</taxon>
        <taxon>Leptospiraceae</taxon>
        <taxon>Leptospira</taxon>
    </lineage>
</organism>